<dbReference type="AlphaFoldDB" id="A0AAF0UKC6"/>
<dbReference type="Pfam" id="PF08284">
    <property type="entry name" value="RVP_2"/>
    <property type="match status" value="1"/>
</dbReference>
<dbReference type="InterPro" id="IPR053134">
    <property type="entry name" value="RNA-dir_DNA_polymerase"/>
</dbReference>
<proteinExistence type="predicted"/>
<keyword evidence="3" id="KW-1185">Reference proteome</keyword>
<evidence type="ECO:0000259" key="1">
    <source>
        <dbReference type="PROSITE" id="PS50994"/>
    </source>
</evidence>
<dbReference type="InterPro" id="IPR012337">
    <property type="entry name" value="RNaseH-like_sf"/>
</dbReference>
<gene>
    <name evidence="2" type="ORF">MTR67_040408</name>
</gene>
<dbReference type="PANTHER" id="PTHR24559:SF447">
    <property type="entry name" value="RNA-DIRECTED DNA POLYMERASE HOMOLOG"/>
    <property type="match status" value="1"/>
</dbReference>
<dbReference type="CDD" id="cd01647">
    <property type="entry name" value="RT_LTR"/>
    <property type="match status" value="1"/>
</dbReference>
<protein>
    <recommendedName>
        <fullName evidence="1">Integrase catalytic domain-containing protein</fullName>
    </recommendedName>
</protein>
<evidence type="ECO:0000313" key="3">
    <source>
        <dbReference type="Proteomes" id="UP001234989"/>
    </source>
</evidence>
<organism evidence="2 3">
    <name type="scientific">Solanum verrucosum</name>
    <dbReference type="NCBI Taxonomy" id="315347"/>
    <lineage>
        <taxon>Eukaryota</taxon>
        <taxon>Viridiplantae</taxon>
        <taxon>Streptophyta</taxon>
        <taxon>Embryophyta</taxon>
        <taxon>Tracheophyta</taxon>
        <taxon>Spermatophyta</taxon>
        <taxon>Magnoliopsida</taxon>
        <taxon>eudicotyledons</taxon>
        <taxon>Gunneridae</taxon>
        <taxon>Pentapetalae</taxon>
        <taxon>asterids</taxon>
        <taxon>lamiids</taxon>
        <taxon>Solanales</taxon>
        <taxon>Solanaceae</taxon>
        <taxon>Solanoideae</taxon>
        <taxon>Solaneae</taxon>
        <taxon>Solanum</taxon>
    </lineage>
</organism>
<sequence length="591" mass="66873">MGFQTWVDLVILDMTDFDIILGMTWLSLYYVVLNCNAKFVTLEIPSREKLKWEGVYKSKPAKEVFPTNLLGMPPDRDIDFCINLEPDTRPISVPPYRIAPTELSELKAQIHELLDKDLICPSASPWGAPVLFVKNKYVFSKIDLRSGYHQLKIRPEDVPKMEFRTRYGHYEFLVMSFGLTNAPATFMSLMDDVFKPFLDSFFIVFIDDILVYLKSKKEHADHLCIILGVFGKQKLDAKFSTFSVDNKDFIVYCDASHSGLGVVFIQDRNFIAYASRQLKLGIAEKGGVLTCIEVRPTFIEEIKAKQFEDESLNELRKKTVSGQAQDVALDAGGVLSFMGKICVPRVDDLIQKILKESHDIVRLHGVPLSIILDRGTQFTSKFWGKLHEELGTQLSFSTTFHPQTDGQSERTIQVLDDMLRACVIDFGGDWDKFLPLCEFSYNNSYHSNIDMAPFEALYGRGCGSLIGWFEAGDVKPLGVDLVKDTSSSLESTEKYEEELVAILDRDVRKLRTKEIKSVKVQWKHRPVEEATWEIEKDMGSFSTSRFEGVLRNGSLELKFRVFVSVQAVRAGLIPPGRGRCGGMGPTVIGQP</sequence>
<feature type="domain" description="Integrase catalytic" evidence="1">
    <location>
        <begin position="292"/>
        <end position="461"/>
    </location>
</feature>
<dbReference type="Proteomes" id="UP001234989">
    <property type="component" value="Chromosome 9"/>
</dbReference>
<dbReference type="Pfam" id="PF00078">
    <property type="entry name" value="RVT_1"/>
    <property type="match status" value="1"/>
</dbReference>
<name>A0AAF0UKC6_SOLVR</name>
<dbReference type="PROSITE" id="PS50994">
    <property type="entry name" value="INTEGRASE"/>
    <property type="match status" value="1"/>
</dbReference>
<dbReference type="InterPro" id="IPR021109">
    <property type="entry name" value="Peptidase_aspartic_dom_sf"/>
</dbReference>
<dbReference type="InterPro" id="IPR000477">
    <property type="entry name" value="RT_dom"/>
</dbReference>
<dbReference type="GO" id="GO:0015074">
    <property type="term" value="P:DNA integration"/>
    <property type="evidence" value="ECO:0007669"/>
    <property type="project" value="InterPro"/>
</dbReference>
<dbReference type="InterPro" id="IPR036397">
    <property type="entry name" value="RNaseH_sf"/>
</dbReference>
<dbReference type="InterPro" id="IPR001584">
    <property type="entry name" value="Integrase_cat-core"/>
</dbReference>
<dbReference type="EMBL" id="CP133620">
    <property type="protein sequence ID" value="WMV47023.1"/>
    <property type="molecule type" value="Genomic_DNA"/>
</dbReference>
<reference evidence="2" key="1">
    <citation type="submission" date="2023-08" db="EMBL/GenBank/DDBJ databases">
        <title>A de novo genome assembly of Solanum verrucosum Schlechtendal, a Mexican diploid species geographically isolated from the other diploid A-genome species in potato relatives.</title>
        <authorList>
            <person name="Hosaka K."/>
        </authorList>
    </citation>
    <scope>NUCLEOTIDE SEQUENCE</scope>
    <source>
        <tissue evidence="2">Young leaves</tissue>
    </source>
</reference>
<evidence type="ECO:0000313" key="2">
    <source>
        <dbReference type="EMBL" id="WMV47023.1"/>
    </source>
</evidence>
<dbReference type="InterPro" id="IPR043502">
    <property type="entry name" value="DNA/RNA_pol_sf"/>
</dbReference>
<dbReference type="SUPFAM" id="SSF56672">
    <property type="entry name" value="DNA/RNA polymerases"/>
    <property type="match status" value="1"/>
</dbReference>
<accession>A0AAF0UKC6</accession>
<dbReference type="Gene3D" id="3.10.10.10">
    <property type="entry name" value="HIV Type 1 Reverse Transcriptase, subunit A, domain 1"/>
    <property type="match status" value="2"/>
</dbReference>
<dbReference type="Gene3D" id="2.40.70.10">
    <property type="entry name" value="Acid Proteases"/>
    <property type="match status" value="1"/>
</dbReference>
<dbReference type="Gene3D" id="3.30.420.10">
    <property type="entry name" value="Ribonuclease H-like superfamily/Ribonuclease H"/>
    <property type="match status" value="1"/>
</dbReference>
<dbReference type="PANTHER" id="PTHR24559">
    <property type="entry name" value="TRANSPOSON TY3-I GAG-POL POLYPROTEIN"/>
    <property type="match status" value="1"/>
</dbReference>
<dbReference type="Gene3D" id="3.30.70.270">
    <property type="match status" value="1"/>
</dbReference>
<dbReference type="InterPro" id="IPR043128">
    <property type="entry name" value="Rev_trsase/Diguanyl_cyclase"/>
</dbReference>
<dbReference type="GO" id="GO:0003676">
    <property type="term" value="F:nucleic acid binding"/>
    <property type="evidence" value="ECO:0007669"/>
    <property type="project" value="InterPro"/>
</dbReference>
<dbReference type="SUPFAM" id="SSF53098">
    <property type="entry name" value="Ribonuclease H-like"/>
    <property type="match status" value="1"/>
</dbReference>